<accession>A0AAD3NLX5</accession>
<keyword evidence="4" id="KW-1185">Reference proteome</keyword>
<protein>
    <submittedName>
        <fullName evidence="3">Protein pelota homolog</fullName>
    </submittedName>
</protein>
<evidence type="ECO:0000313" key="4">
    <source>
        <dbReference type="Proteomes" id="UP001279410"/>
    </source>
</evidence>
<organism evidence="3 4">
    <name type="scientific">Lates japonicus</name>
    <name type="common">Japanese lates</name>
    <dbReference type="NCBI Taxonomy" id="270547"/>
    <lineage>
        <taxon>Eukaryota</taxon>
        <taxon>Metazoa</taxon>
        <taxon>Chordata</taxon>
        <taxon>Craniata</taxon>
        <taxon>Vertebrata</taxon>
        <taxon>Euteleostomi</taxon>
        <taxon>Actinopterygii</taxon>
        <taxon>Neopterygii</taxon>
        <taxon>Teleostei</taxon>
        <taxon>Neoteleostei</taxon>
        <taxon>Acanthomorphata</taxon>
        <taxon>Carangaria</taxon>
        <taxon>Carangaria incertae sedis</taxon>
        <taxon>Centropomidae</taxon>
        <taxon>Lates</taxon>
    </lineage>
</organism>
<evidence type="ECO:0000256" key="2">
    <source>
        <dbReference type="SAM" id="SignalP"/>
    </source>
</evidence>
<dbReference type="InterPro" id="IPR038069">
    <property type="entry name" value="Pelota/DOM34_N"/>
</dbReference>
<evidence type="ECO:0000313" key="3">
    <source>
        <dbReference type="EMBL" id="GLD73504.1"/>
    </source>
</evidence>
<keyword evidence="2" id="KW-0732">Signal</keyword>
<dbReference type="Gene3D" id="2.30.30.870">
    <property type="entry name" value="Pelota, domain A"/>
    <property type="match status" value="1"/>
</dbReference>
<reference evidence="3" key="1">
    <citation type="submission" date="2022-08" db="EMBL/GenBank/DDBJ databases">
        <title>Genome sequencing of akame (Lates japonicus).</title>
        <authorList>
            <person name="Hashiguchi Y."/>
            <person name="Takahashi H."/>
        </authorList>
    </citation>
    <scope>NUCLEOTIDE SEQUENCE</scope>
    <source>
        <strain evidence="3">Kochi</strain>
    </source>
</reference>
<feature type="signal peptide" evidence="2">
    <location>
        <begin position="1"/>
        <end position="23"/>
    </location>
</feature>
<dbReference type="AlphaFoldDB" id="A0AAD3NLX5"/>
<proteinExistence type="predicted"/>
<feature type="compositionally biased region" description="Low complexity" evidence="1">
    <location>
        <begin position="166"/>
        <end position="178"/>
    </location>
</feature>
<feature type="region of interest" description="Disordered" evidence="1">
    <location>
        <begin position="157"/>
        <end position="178"/>
    </location>
</feature>
<comment type="caution">
    <text evidence="3">The sequence shown here is derived from an EMBL/GenBank/DDBJ whole genome shotgun (WGS) entry which is preliminary data.</text>
</comment>
<name>A0AAD3NLX5_LATJO</name>
<dbReference type="Proteomes" id="UP001279410">
    <property type="component" value="Unassembled WGS sequence"/>
</dbReference>
<dbReference type="EMBL" id="BRZM01001635">
    <property type="protein sequence ID" value="GLD73504.1"/>
    <property type="molecule type" value="Genomic_DNA"/>
</dbReference>
<evidence type="ECO:0000256" key="1">
    <source>
        <dbReference type="SAM" id="MobiDB-lite"/>
    </source>
</evidence>
<feature type="chain" id="PRO_5042047254" evidence="2">
    <location>
        <begin position="24"/>
        <end position="178"/>
    </location>
</feature>
<sequence length="178" mass="20359">MSGTNSKASLLIVCFFNQVKLWCQSPEVWLLQPAASGGQPESLTYHRKVQNRSTTGHGQLQSAFSLTLCVEAIDFDSQACQLRSKGTNMGEQYVRRWRFYEAVMQAILRHINFDDWLMWKGVRSPNIDTLLISDKLFRTDSALAEWPPSRFPAADLSEPKRRQQLRRAPLAAKRTTEL</sequence>
<gene>
    <name evidence="3" type="ORF">AKAME5_002482900</name>
</gene>
<dbReference type="SUPFAM" id="SSF159065">
    <property type="entry name" value="Dom34/Pelota N-terminal domain-like"/>
    <property type="match status" value="1"/>
</dbReference>